<feature type="transmembrane region" description="Helical" evidence="10">
    <location>
        <begin position="179"/>
        <end position="198"/>
    </location>
</feature>
<keyword evidence="3" id="KW-0633">Potassium transport</keyword>
<keyword evidence="6 10" id="KW-1133">Transmembrane helix</keyword>
<dbReference type="GO" id="GO:0012505">
    <property type="term" value="C:endomembrane system"/>
    <property type="evidence" value="ECO:0007669"/>
    <property type="project" value="TreeGrafter"/>
</dbReference>
<feature type="transmembrane region" description="Helical" evidence="10">
    <location>
        <begin position="86"/>
        <end position="106"/>
    </location>
</feature>
<protein>
    <recommendedName>
        <fullName evidence="15">Cation/H+ exchanger domain-containing protein</fullName>
    </recommendedName>
</protein>
<evidence type="ECO:0000259" key="11">
    <source>
        <dbReference type="Pfam" id="PF00999"/>
    </source>
</evidence>
<dbReference type="Pfam" id="PF23259">
    <property type="entry name" value="CHX17_C"/>
    <property type="match status" value="1"/>
</dbReference>
<dbReference type="Proteomes" id="UP001345219">
    <property type="component" value="Chromosome 15"/>
</dbReference>
<dbReference type="GO" id="GO:0015297">
    <property type="term" value="F:antiporter activity"/>
    <property type="evidence" value="ECO:0007669"/>
    <property type="project" value="InterPro"/>
</dbReference>
<dbReference type="PANTHER" id="PTHR32468">
    <property type="entry name" value="CATION/H + ANTIPORTER"/>
    <property type="match status" value="1"/>
</dbReference>
<feature type="transmembrane region" description="Helical" evidence="10">
    <location>
        <begin position="118"/>
        <end position="138"/>
    </location>
</feature>
<evidence type="ECO:0000256" key="3">
    <source>
        <dbReference type="ARBA" id="ARBA00022538"/>
    </source>
</evidence>
<evidence type="ECO:0008006" key="15">
    <source>
        <dbReference type="Google" id="ProtNLM"/>
    </source>
</evidence>
<comment type="caution">
    <text evidence="13">The sequence shown here is derived from an EMBL/GenBank/DDBJ whole genome shotgun (WGS) entry which is preliminary data.</text>
</comment>
<dbReference type="InterPro" id="IPR038770">
    <property type="entry name" value="Na+/solute_symporter_sf"/>
</dbReference>
<dbReference type="GO" id="GO:0006813">
    <property type="term" value="P:potassium ion transport"/>
    <property type="evidence" value="ECO:0007669"/>
    <property type="project" value="UniProtKB-KW"/>
</dbReference>
<evidence type="ECO:0000256" key="4">
    <source>
        <dbReference type="ARBA" id="ARBA00022692"/>
    </source>
</evidence>
<comment type="similarity">
    <text evidence="9">Belongs to the monovalent cation:proton antiporter 2 (CPA2) transporter (TC 2.A.37) family. CHX (TC 2.A.37.4) subfamily.</text>
</comment>
<evidence type="ECO:0000256" key="1">
    <source>
        <dbReference type="ARBA" id="ARBA00004141"/>
    </source>
</evidence>
<evidence type="ECO:0000256" key="7">
    <source>
        <dbReference type="ARBA" id="ARBA00023065"/>
    </source>
</evidence>
<evidence type="ECO:0000256" key="6">
    <source>
        <dbReference type="ARBA" id="ARBA00022989"/>
    </source>
</evidence>
<dbReference type="Pfam" id="PF00999">
    <property type="entry name" value="Na_H_Exchanger"/>
    <property type="match status" value="1"/>
</dbReference>
<dbReference type="PANTHER" id="PTHR32468:SF108">
    <property type="entry name" value="CATION_H(+) ANTIPORTER 15-LIKE"/>
    <property type="match status" value="1"/>
</dbReference>
<dbReference type="GO" id="GO:0016020">
    <property type="term" value="C:membrane"/>
    <property type="evidence" value="ECO:0007669"/>
    <property type="project" value="UniProtKB-SubCell"/>
</dbReference>
<feature type="transmembrane region" description="Helical" evidence="10">
    <location>
        <begin position="154"/>
        <end position="173"/>
    </location>
</feature>
<keyword evidence="2" id="KW-0813">Transport</keyword>
<name>A0AAN7K2W1_9MYRT</name>
<dbReference type="GO" id="GO:1902600">
    <property type="term" value="P:proton transmembrane transport"/>
    <property type="evidence" value="ECO:0007669"/>
    <property type="project" value="InterPro"/>
</dbReference>
<evidence type="ECO:0000259" key="12">
    <source>
        <dbReference type="Pfam" id="PF23259"/>
    </source>
</evidence>
<dbReference type="EMBL" id="JAXIOK010000012">
    <property type="protein sequence ID" value="KAK4757641.1"/>
    <property type="molecule type" value="Genomic_DNA"/>
</dbReference>
<dbReference type="InterPro" id="IPR050794">
    <property type="entry name" value="CPA2_transporter"/>
</dbReference>
<feature type="transmembrane region" description="Helical" evidence="10">
    <location>
        <begin position="218"/>
        <end position="239"/>
    </location>
</feature>
<dbReference type="InterPro" id="IPR006153">
    <property type="entry name" value="Cation/H_exchanger_TM"/>
</dbReference>
<evidence type="ECO:0000313" key="13">
    <source>
        <dbReference type="EMBL" id="KAK4757641.1"/>
    </source>
</evidence>
<dbReference type="GO" id="GO:0006885">
    <property type="term" value="P:regulation of pH"/>
    <property type="evidence" value="ECO:0007669"/>
    <property type="project" value="TreeGrafter"/>
</dbReference>
<organism evidence="13 14">
    <name type="scientific">Trapa incisa</name>
    <dbReference type="NCBI Taxonomy" id="236973"/>
    <lineage>
        <taxon>Eukaryota</taxon>
        <taxon>Viridiplantae</taxon>
        <taxon>Streptophyta</taxon>
        <taxon>Embryophyta</taxon>
        <taxon>Tracheophyta</taxon>
        <taxon>Spermatophyta</taxon>
        <taxon>Magnoliopsida</taxon>
        <taxon>eudicotyledons</taxon>
        <taxon>Gunneridae</taxon>
        <taxon>Pentapetalae</taxon>
        <taxon>rosids</taxon>
        <taxon>malvids</taxon>
        <taxon>Myrtales</taxon>
        <taxon>Lythraceae</taxon>
        <taxon>Trapa</taxon>
    </lineage>
</organism>
<feature type="transmembrane region" description="Helical" evidence="10">
    <location>
        <begin position="366"/>
        <end position="390"/>
    </location>
</feature>
<feature type="transmembrane region" description="Helical" evidence="10">
    <location>
        <begin position="57"/>
        <end position="74"/>
    </location>
</feature>
<reference evidence="13 14" key="1">
    <citation type="journal article" date="2023" name="Hortic Res">
        <title>Pangenome of water caltrop reveals structural variations and asymmetric subgenome divergence after allopolyploidization.</title>
        <authorList>
            <person name="Zhang X."/>
            <person name="Chen Y."/>
            <person name="Wang L."/>
            <person name="Yuan Y."/>
            <person name="Fang M."/>
            <person name="Shi L."/>
            <person name="Lu R."/>
            <person name="Comes H.P."/>
            <person name="Ma Y."/>
            <person name="Chen Y."/>
            <person name="Huang G."/>
            <person name="Zhou Y."/>
            <person name="Zheng Z."/>
            <person name="Qiu Y."/>
        </authorList>
    </citation>
    <scope>NUCLEOTIDE SEQUENCE [LARGE SCALE GENOMIC DNA]</scope>
    <source>
        <tissue evidence="13">Roots</tissue>
    </source>
</reference>
<dbReference type="InterPro" id="IPR057290">
    <property type="entry name" value="CHX17_C"/>
</dbReference>
<proteinExistence type="inferred from homology"/>
<evidence type="ECO:0000256" key="5">
    <source>
        <dbReference type="ARBA" id="ARBA00022958"/>
    </source>
</evidence>
<feature type="transmembrane region" description="Helical" evidence="10">
    <location>
        <begin position="251"/>
        <end position="270"/>
    </location>
</feature>
<dbReference type="Gene3D" id="1.20.1530.20">
    <property type="match status" value="1"/>
</dbReference>
<keyword evidence="14" id="KW-1185">Reference proteome</keyword>
<sequence length="816" mass="90387">MGSVLVDPTKLSELNLTLIPGQLDFIRINNGPMVCAPSSNGVSRGVFFNENPLKESFNVFILQVILLSVAYKIVHHFLRPLKQTSFVCSVLAGVLMGPHLLGRLNIFGKAGLFPKKELIITETIGSLGIAYFIFINAVKMDVAMLWRSAKKSTIIGSMSVLLTWSLNCVALTVMRNPDIRPGFFILLFCSGVSVTRFANLASALDEMDILTSRHSQMALSASMLSELFTWMSLICGIIYRQYSKNPVIPAWLLLTVVAIFAVGVFLRCLAKTIITRLNESGLVYVSEALITSILVLALLMAFVTDLVGSLHLGILVMGLVIPDGPPLGSAIVERSEYMVKEFLMPVFYVMVGYTTDFTSIPFLEMWWIALFVIMGAGTKFVFTLLGAMAVRQDFRTALLHAVMSNIKGPMDLYLFMRWKNHKDVGARTHAILVLSHVFGTAITIPLTEILHDACRKWDMSDRRSIKAIQTSANDREFKVLCCVHSKENIPGLNSILEASKGSPSSSILSAVIVHLNDLVGRAAPLKLRNDKLERKVETNESDAVAHEFESFIRKWDDPIELTNYIVVAPYRTMHESVCDLAQKEKTTLILLPHRTSALAAAASAAMNNLNCGVLGQNPCAVGIFVNKGLGRCLGHDTFSSDVRIAVIFSGGHDDREALAYAIRMLLHPAVHVTLLRLIVRCPNEYVEDMLERKRDESLIKEFWMKVKENPKTAGYYEEAAVDTMSTLNAVRTLGDSYNLVLTGRESTVISSIFEETIGTMKLWGDNPELGIIGDFVASDDFNEGKSSALIMHRYPCRTTALSRKRSQDYDGDYLLG</sequence>
<feature type="domain" description="Cation/H(+) antiporter C-terminal" evidence="12">
    <location>
        <begin position="644"/>
        <end position="794"/>
    </location>
</feature>
<keyword evidence="4 10" id="KW-0812">Transmembrane</keyword>
<evidence type="ECO:0000256" key="10">
    <source>
        <dbReference type="SAM" id="Phobius"/>
    </source>
</evidence>
<feature type="domain" description="Cation/H+ exchanger transmembrane" evidence="11">
    <location>
        <begin position="71"/>
        <end position="444"/>
    </location>
</feature>
<keyword evidence="5" id="KW-0630">Potassium</keyword>
<comment type="subcellular location">
    <subcellularLocation>
        <location evidence="1">Membrane</location>
        <topology evidence="1">Multi-pass membrane protein</topology>
    </subcellularLocation>
</comment>
<keyword evidence="7" id="KW-0406">Ion transport</keyword>
<feature type="transmembrane region" description="Helical" evidence="10">
    <location>
        <begin position="282"/>
        <end position="303"/>
    </location>
</feature>
<dbReference type="AlphaFoldDB" id="A0AAN7K2W1"/>
<evidence type="ECO:0000256" key="9">
    <source>
        <dbReference type="ARBA" id="ARBA00038341"/>
    </source>
</evidence>
<gene>
    <name evidence="13" type="ORF">SAY87_018942</name>
</gene>
<evidence type="ECO:0000256" key="2">
    <source>
        <dbReference type="ARBA" id="ARBA00022448"/>
    </source>
</evidence>
<keyword evidence="8 10" id="KW-0472">Membrane</keyword>
<accession>A0AAN7K2W1</accession>
<evidence type="ECO:0000256" key="8">
    <source>
        <dbReference type="ARBA" id="ARBA00023136"/>
    </source>
</evidence>
<evidence type="ECO:0000313" key="14">
    <source>
        <dbReference type="Proteomes" id="UP001345219"/>
    </source>
</evidence>